<feature type="region of interest" description="Disordered" evidence="4">
    <location>
        <begin position="542"/>
        <end position="595"/>
    </location>
</feature>
<dbReference type="GeneID" id="108613704"/>
<feature type="compositionally biased region" description="Polar residues" evidence="4">
    <location>
        <begin position="1"/>
        <end position="20"/>
    </location>
</feature>
<feature type="compositionally biased region" description="Polar residues" evidence="4">
    <location>
        <begin position="186"/>
        <end position="199"/>
    </location>
</feature>
<reference evidence="5" key="1">
    <citation type="journal article" date="1997" name="Nucleic Acids Res.">
        <title>tRNAscan-SE: a program for improved detection of transfer RNA genes in genomic sequence.</title>
        <authorList>
            <person name="Lowe T.M."/>
            <person name="Eddy S.R."/>
        </authorList>
    </citation>
    <scope>NUCLEOTIDE SEQUENCE [LARGE SCALE GENOMIC DNA]</scope>
</reference>
<evidence type="ECO:0000313" key="6">
    <source>
        <dbReference type="RefSeq" id="XP_017862822.1"/>
    </source>
</evidence>
<feature type="compositionally biased region" description="Basic and acidic residues" evidence="4">
    <location>
        <begin position="982"/>
        <end position="995"/>
    </location>
</feature>
<evidence type="ECO:0000256" key="4">
    <source>
        <dbReference type="SAM" id="MobiDB-lite"/>
    </source>
</evidence>
<feature type="compositionally biased region" description="Basic and acidic residues" evidence="4">
    <location>
        <begin position="1115"/>
        <end position="1125"/>
    </location>
</feature>
<dbReference type="InterPro" id="IPR036322">
    <property type="entry name" value="WD40_repeat_dom_sf"/>
</dbReference>
<evidence type="ECO:0000256" key="2">
    <source>
        <dbReference type="ARBA" id="ARBA00023163"/>
    </source>
</evidence>
<dbReference type="PANTHER" id="PTHR15052:SF2">
    <property type="entry name" value="GENERAL TRANSCRIPTION FACTOR 3C POLYPEPTIDE 2"/>
    <property type="match status" value="1"/>
</dbReference>
<dbReference type="RefSeq" id="XP_017862822.1">
    <property type="nucleotide sequence ID" value="XM_018007333.1"/>
</dbReference>
<feature type="compositionally biased region" description="Basic and acidic residues" evidence="4">
    <location>
        <begin position="869"/>
        <end position="890"/>
    </location>
</feature>
<reference evidence="5" key="2">
    <citation type="journal article" date="2016" name="G3 (Bethesda)">
        <title>Genome Evolution in Three Species of Cactophilic Drosophila.</title>
        <authorList>
            <person name="Sanchez-Flores A."/>
            <person name="Penazola F."/>
            <person name="Carpinteyro-Ponce J."/>
            <person name="Nazario-Yepiz N."/>
            <person name="Abreu-Goodger C."/>
            <person name="Machado C.A."/>
            <person name="Markow T.A."/>
        </authorList>
    </citation>
    <scope>NUCLEOTIDE SEQUENCE [LARGE SCALE GENOMIC DNA]</scope>
</reference>
<feature type="compositionally biased region" description="Polar residues" evidence="4">
    <location>
        <begin position="852"/>
        <end position="867"/>
    </location>
</feature>
<dbReference type="InterPro" id="IPR052416">
    <property type="entry name" value="GTF3C_component"/>
</dbReference>
<keyword evidence="3" id="KW-0539">Nucleus</keyword>
<feature type="region of interest" description="Disordered" evidence="4">
    <location>
        <begin position="309"/>
        <end position="338"/>
    </location>
</feature>
<gene>
    <name evidence="6" type="primary">LOC108613704</name>
</gene>
<feature type="compositionally biased region" description="Low complexity" evidence="4">
    <location>
        <begin position="162"/>
        <end position="185"/>
    </location>
</feature>
<feature type="region of interest" description="Disordered" evidence="4">
    <location>
        <begin position="849"/>
        <end position="901"/>
    </location>
</feature>
<feature type="region of interest" description="Disordered" evidence="4">
    <location>
        <begin position="1202"/>
        <end position="1347"/>
    </location>
</feature>
<feature type="region of interest" description="Disordered" evidence="4">
    <location>
        <begin position="162"/>
        <end position="200"/>
    </location>
</feature>
<reference evidence="6" key="3">
    <citation type="submission" date="2025-08" db="UniProtKB">
        <authorList>
            <consortium name="RefSeq"/>
        </authorList>
    </citation>
    <scope>IDENTIFICATION</scope>
    <source>
        <tissue evidence="6">Whole organism</tissue>
    </source>
</reference>
<feature type="compositionally biased region" description="Acidic residues" evidence="4">
    <location>
        <begin position="1139"/>
        <end position="1152"/>
    </location>
</feature>
<feature type="compositionally biased region" description="Acidic residues" evidence="4">
    <location>
        <begin position="1561"/>
        <end position="1570"/>
    </location>
</feature>
<feature type="region of interest" description="Disordered" evidence="4">
    <location>
        <begin position="1"/>
        <end position="47"/>
    </location>
</feature>
<dbReference type="Proteomes" id="UP000694904">
    <property type="component" value="Chromosome 4"/>
</dbReference>
<evidence type="ECO:0000313" key="5">
    <source>
        <dbReference type="Proteomes" id="UP000694904"/>
    </source>
</evidence>
<protein>
    <submittedName>
        <fullName evidence="6">Serine-rich adhesin for platelets</fullName>
    </submittedName>
</protein>
<feature type="compositionally biased region" description="Low complexity" evidence="4">
    <location>
        <begin position="566"/>
        <end position="588"/>
    </location>
</feature>
<feature type="compositionally biased region" description="Polar residues" evidence="4">
    <location>
        <begin position="542"/>
        <end position="563"/>
    </location>
</feature>
<proteinExistence type="predicted"/>
<feature type="compositionally biased region" description="Polar residues" evidence="4">
    <location>
        <begin position="233"/>
        <end position="245"/>
    </location>
</feature>
<feature type="region of interest" description="Disordered" evidence="4">
    <location>
        <begin position="971"/>
        <end position="998"/>
    </location>
</feature>
<feature type="compositionally biased region" description="Polar residues" evidence="4">
    <location>
        <begin position="31"/>
        <end position="43"/>
    </location>
</feature>
<dbReference type="PANTHER" id="PTHR15052">
    <property type="entry name" value="RNA POLYMERASE III TRANSCRIPTION INITIATION FACTOR COMPLEX SUBUNIT"/>
    <property type="match status" value="1"/>
</dbReference>
<keyword evidence="2" id="KW-0804">Transcription</keyword>
<organism evidence="5 6">
    <name type="scientific">Drosophila arizonae</name>
    <name type="common">Fruit fly</name>
    <dbReference type="NCBI Taxonomy" id="7263"/>
    <lineage>
        <taxon>Eukaryota</taxon>
        <taxon>Metazoa</taxon>
        <taxon>Ecdysozoa</taxon>
        <taxon>Arthropoda</taxon>
        <taxon>Hexapoda</taxon>
        <taxon>Insecta</taxon>
        <taxon>Pterygota</taxon>
        <taxon>Neoptera</taxon>
        <taxon>Endopterygota</taxon>
        <taxon>Diptera</taxon>
        <taxon>Brachycera</taxon>
        <taxon>Muscomorpha</taxon>
        <taxon>Ephydroidea</taxon>
        <taxon>Drosophilidae</taxon>
        <taxon>Drosophila</taxon>
    </lineage>
</organism>
<keyword evidence="5" id="KW-1185">Reference proteome</keyword>
<accession>A0ABM1P6I6</accession>
<feature type="region of interest" description="Disordered" evidence="4">
    <location>
        <begin position="1502"/>
        <end position="1583"/>
    </location>
</feature>
<sequence>MDEAKQQSFKPPTTMPTSGQGKAKNNKMPMPSSTPSSAQSLDTEGSLPRRIINQIPLDFKKLKDAGLHRKLAVALSTQNVLGTESIASETTKASPSNSVILSTAAPTNATTPATHTQTRIQGKQQCEEQNAANHIGNNKPMSSTEQSLYIKRLIKNKILNKSAHLEPQQQPKRAPAATAKTASTSLGPTSHRSGQSSGFSGPIAKADLAVRSKPPLLLNLVNQLPRQRAKCGSIQSPQKRQSTPARASDVDISINRASSPARTVSAAPAPQTPEAAHQPKSPPPLIVLENKVLAPEEKIDLRALRLPNGQSTAVPTTSPSSAADLEHADKEKTADKKPTAPIKKIILNMNKRKLPREQIAQLAKEVHKQAMQHVQQQKPPSRDTQAVELVEALGSVASNIKTIPPMNATCASSNAPVIKTSTSTEPSSSSAIPSPLTSPIIETLPSPNLSLLSSAPLITSVTSKKPPSSLIIASSIITPGSIKLGSSPEIAAPSKILVTKASTNLESSGPSSVISRSSVTAIPRTDTVGASLINPSIETCSTTITVSPPSKATKGTTNKTTIEIRSPSSSSSSSPLPSSAPSSLSASAEVKNDPTNHDLSAVDFIAQLTATEDGDSNNYFELSPEEMSLNAKFGNSQSSIPPPPAQTTKPKDDLAIGKILQLQDMDFLHATLNVNGKEPNVLSISPNATIVESSACTKDTEIPALDSNNEEQSDKVKFKPMKITALKNVCGNPEKNNALSKSSTVVEAESSVDDTPKGQIISVPETKVQLHGVEEKKQIAKPIPYKPKKGKINLVQRNKKPNVSKPNESIGKNVAEELLRTSDMDISSDSIELKDVQCVQNLMNESLEGVTDSKTQSRNDLNQNVSHKNPAEVKNKIEQSKETIDEKEIETYNGQSMEDVKDSMNENTYATETVRNSIENLTSTSGDKSVISNKIERVITKDDEDVNNVVTNTVQVNPVKERDLSQLYHPPKMSKLKSGMSNKKDDNNGTVHEEANSAFTPTSAVSLFDAVKQKQPPPQEALGIKNLVTHLAAEKVVPCSNEVKPESTAKLPRKKLVKTRPVLTAKRPAKAAQAKATASDKAESLHAMKRPLHVESNTNGAHRTKTSSTSDDDGEFFHGFEEKSSSKRVKHSKARETDISDDASPDYDETEEDPHSDIELLTNKPKTEAVVNNNVTNESIDQEVEVKTMSKEVVVPTEPVVGGSLKRKASKRNASAQEAGLESAPKRARRTMKVKDAKSGSKSAVNVKSPESKDVNPSTDAMKIENVMEINTPDEVEPSPVKKRRGRPPKSEALDSSVKLITPKAKVQSKDKSSSLSKAAASTPKTLITPTPKRRGRKPKGMEGVNDVPDSCKQINDYYKRLLLIRKRSQLETDEELREDGRGEGDLQCGLCLVRCNSDAWQSHIAEHYGVGWPIGEPAPLLTRNNVVKMIKTYMNGGTRQLSCRLCKSELISAMGLLIHLEGCGTKQRIVCEHCNGSYTKLSFATHSRSCFKRVSVQSEKEPAAEAAPDVDTVYSNTGRTKRKSTLKAETKLEKIASQTENSKDTDGDASDYEITADKESSDDEDDESEVSSISDEPVKIPPKRENALCNRINIRKAMKERSNYFIKKNYAKDTLYPHLLPRYEKLLPADAEELLPSMESTSMRYAYGEEHENAWMHLTPEEGFQKEDESVCYLGTPIKELAWVPLPSTVKTQYLLCSQRNKVLGYSRQFKDNPEKALLFLVECKMSPGCEDNVFPLQIRVHYSICVPEGPVHSIAFMPSGGYDESINRLGLLAVGSLSGTVIYALPLCLKNESDHTNKQRDVIVLQPVLTLSLDIDNPVQDACTKICWSESSGHSLIVSGYVSGNVAFYDISDDQGLNYMERNNQRYCVPAHFFYFGERNIYHLELHYDTNGVRWLVIGTTVRKLWVYDVANLSQPMPIIGDTVCNLYLGCLAWSPLWESVVIGCTEVYKAQFPRLLTLNPSGMNFSHATFDITLSSARSVHFNWEHLTLVAVTDNGDVDFLFCDQLNLLQRRSRDCRVASTMDVRCLNGSAESNLVTPEEFKQDYGLILKPLTRIAQKKKKSTYLNIKRLPNLDLVSLMRLNCVRWNWNVEARNWVAVGAEHGLLRIINFDADKKFKYF</sequence>
<dbReference type="SUPFAM" id="SSF50978">
    <property type="entry name" value="WD40 repeat-like"/>
    <property type="match status" value="1"/>
</dbReference>
<dbReference type="Gene3D" id="2.130.10.10">
    <property type="entry name" value="YVTN repeat-like/Quinoprotein amine dehydrogenase"/>
    <property type="match status" value="1"/>
</dbReference>
<evidence type="ECO:0000256" key="3">
    <source>
        <dbReference type="ARBA" id="ARBA00023242"/>
    </source>
</evidence>
<feature type="compositionally biased region" description="Basic and acidic residues" evidence="4">
    <location>
        <begin position="324"/>
        <end position="338"/>
    </location>
</feature>
<feature type="region of interest" description="Disordered" evidence="4">
    <location>
        <begin position="1064"/>
        <end position="1176"/>
    </location>
</feature>
<name>A0ABM1P6I6_DROAR</name>
<feature type="compositionally biased region" description="Polar residues" evidence="4">
    <location>
        <begin position="1095"/>
        <end position="1109"/>
    </location>
</feature>
<evidence type="ECO:0000256" key="1">
    <source>
        <dbReference type="ARBA" id="ARBA00004123"/>
    </source>
</evidence>
<comment type="subcellular location">
    <subcellularLocation>
        <location evidence="1">Nucleus</location>
    </subcellularLocation>
</comment>
<dbReference type="InterPro" id="IPR015943">
    <property type="entry name" value="WD40/YVTN_repeat-like_dom_sf"/>
</dbReference>
<feature type="region of interest" description="Disordered" evidence="4">
    <location>
        <begin position="228"/>
        <end position="283"/>
    </location>
</feature>
<feature type="compositionally biased region" description="Low complexity" evidence="4">
    <location>
        <begin position="311"/>
        <end position="323"/>
    </location>
</feature>